<dbReference type="Proteomes" id="UP000595437">
    <property type="component" value="Chromosome 3"/>
</dbReference>
<feature type="region of interest" description="Disordered" evidence="1">
    <location>
        <begin position="46"/>
        <end position="73"/>
    </location>
</feature>
<name>A0A7T8KAM8_CALRO</name>
<evidence type="ECO:0000313" key="2">
    <source>
        <dbReference type="EMBL" id="QQP52433.1"/>
    </source>
</evidence>
<protein>
    <submittedName>
        <fullName evidence="2">Uncharacterized protein</fullName>
    </submittedName>
</protein>
<dbReference type="AlphaFoldDB" id="A0A7T8KAM8"/>
<evidence type="ECO:0000256" key="1">
    <source>
        <dbReference type="SAM" id="MobiDB-lite"/>
    </source>
</evidence>
<proteinExistence type="predicted"/>
<keyword evidence="3" id="KW-1185">Reference proteome</keyword>
<evidence type="ECO:0000313" key="3">
    <source>
        <dbReference type="Proteomes" id="UP000595437"/>
    </source>
</evidence>
<reference evidence="3" key="1">
    <citation type="submission" date="2021-01" db="EMBL/GenBank/DDBJ databases">
        <title>Caligus Genome Assembly.</title>
        <authorList>
            <person name="Gallardo-Escarate C."/>
        </authorList>
    </citation>
    <scope>NUCLEOTIDE SEQUENCE [LARGE SCALE GENOMIC DNA]</scope>
</reference>
<organism evidence="2 3">
    <name type="scientific">Caligus rogercresseyi</name>
    <name type="common">Sea louse</name>
    <dbReference type="NCBI Taxonomy" id="217165"/>
    <lineage>
        <taxon>Eukaryota</taxon>
        <taxon>Metazoa</taxon>
        <taxon>Ecdysozoa</taxon>
        <taxon>Arthropoda</taxon>
        <taxon>Crustacea</taxon>
        <taxon>Multicrustacea</taxon>
        <taxon>Hexanauplia</taxon>
        <taxon>Copepoda</taxon>
        <taxon>Siphonostomatoida</taxon>
        <taxon>Caligidae</taxon>
        <taxon>Caligus</taxon>
    </lineage>
</organism>
<accession>A0A7T8KAM8</accession>
<sequence>MSDTLQFPNLLLETATDLAHSVITGLKEKRTEDSWRAIWSRQRPCAQKSVSQNHRSSNKRRDNPKSLAICRNM</sequence>
<dbReference type="EMBL" id="CP045892">
    <property type="protein sequence ID" value="QQP52433.1"/>
    <property type="molecule type" value="Genomic_DNA"/>
</dbReference>
<gene>
    <name evidence="2" type="ORF">FKW44_004589</name>
</gene>